<feature type="transmembrane region" description="Helical" evidence="6">
    <location>
        <begin position="379"/>
        <end position="400"/>
    </location>
</feature>
<dbReference type="SUPFAM" id="SSF103473">
    <property type="entry name" value="MFS general substrate transporter"/>
    <property type="match status" value="1"/>
</dbReference>
<keyword evidence="9" id="KW-1185">Reference proteome</keyword>
<dbReference type="InterPro" id="IPR011701">
    <property type="entry name" value="MFS"/>
</dbReference>
<dbReference type="PANTHER" id="PTHR23501:SF154">
    <property type="entry name" value="MULTIDRUG-EFFLUX TRANSPORTER RV1634-RELATED"/>
    <property type="match status" value="1"/>
</dbReference>
<reference evidence="8 9" key="1">
    <citation type="submission" date="2024-06" db="EMBL/GenBank/DDBJ databases">
        <title>The Natural Products Discovery Center: Release of the First 8490 Sequenced Strains for Exploring Actinobacteria Biosynthetic Diversity.</title>
        <authorList>
            <person name="Kalkreuter E."/>
            <person name="Kautsar S.A."/>
            <person name="Yang D."/>
            <person name="Bader C.D."/>
            <person name="Teijaro C.N."/>
            <person name="Fluegel L."/>
            <person name="Davis C.M."/>
            <person name="Simpson J.R."/>
            <person name="Lauterbach L."/>
            <person name="Steele A.D."/>
            <person name="Gui C."/>
            <person name="Meng S."/>
            <person name="Li G."/>
            <person name="Viehrig K."/>
            <person name="Ye F."/>
            <person name="Su P."/>
            <person name="Kiefer A.F."/>
            <person name="Nichols A."/>
            <person name="Cepeda A.J."/>
            <person name="Yan W."/>
            <person name="Fan B."/>
            <person name="Jiang Y."/>
            <person name="Adhikari A."/>
            <person name="Zheng C.-J."/>
            <person name="Schuster L."/>
            <person name="Cowan T.M."/>
            <person name="Smanski M.J."/>
            <person name="Chevrette M.G."/>
            <person name="De Carvalho L.P.S."/>
            <person name="Shen B."/>
        </authorList>
    </citation>
    <scope>NUCLEOTIDE SEQUENCE [LARGE SCALE GENOMIC DNA]</scope>
    <source>
        <strain evidence="8 9">NPDC048946</strain>
    </source>
</reference>
<dbReference type="EMBL" id="JBEZFP010000022">
    <property type="protein sequence ID" value="MEU8134125.1"/>
    <property type="molecule type" value="Genomic_DNA"/>
</dbReference>
<comment type="caution">
    <text evidence="8">The sequence shown here is derived from an EMBL/GenBank/DDBJ whole genome shotgun (WGS) entry which is preliminary data.</text>
</comment>
<feature type="transmembrane region" description="Helical" evidence="6">
    <location>
        <begin position="94"/>
        <end position="113"/>
    </location>
</feature>
<sequence length="491" mass="50738">MTTLDKGEISPDTADTGLPASVMRRPYRALTLGIVSVILLIAFEAMAVGTAMPVAVDDLDGTALYGLAFSAYYTTSLPAMVFSGQWCDTRGPRVPLLGGIAAFAIGLVLSGAAQSMWPFVLGRAVQGLGGGLVIVALYVVVGRAYPDSLRPKVFSAFASAWVLPSIVGPPVSGAVTDHLHWRWVFLAIPALVVLPMLAIVPQLRRVQAEIAADIASGDAGPRIDRRLIGAAAGAALGTGLVQYGGQHLTVAGVVVLLAGFACMVPTVPRLLPKGTLRARRGLPTVILSRGIIAGTFFTVESFVPLMLVSEHGFSPTKAGLTLTTGALSWALGSWLQGRTSARRRPYLVAVGFVLVACAIGGAALALVPGVTAYAVLPAWFLGGMGMGMAMSAMSTLTLELSAPKEAGGNSAALQVSDALGTVTLLSLGGALFAALHESEGRDADVFTLIFAVMLGIALLGSLIAPRVRPPRSAADPRPPRHPGLRGPRRTG</sequence>
<keyword evidence="2 6" id="KW-0812">Transmembrane</keyword>
<feature type="transmembrane region" description="Helical" evidence="6">
    <location>
        <begin position="62"/>
        <end position="82"/>
    </location>
</feature>
<feature type="compositionally biased region" description="Basic residues" evidence="5">
    <location>
        <begin position="479"/>
        <end position="491"/>
    </location>
</feature>
<evidence type="ECO:0000256" key="2">
    <source>
        <dbReference type="ARBA" id="ARBA00022692"/>
    </source>
</evidence>
<keyword evidence="4 6" id="KW-0472">Membrane</keyword>
<keyword evidence="3 6" id="KW-1133">Transmembrane helix</keyword>
<evidence type="ECO:0000313" key="8">
    <source>
        <dbReference type="EMBL" id="MEU8134125.1"/>
    </source>
</evidence>
<feature type="region of interest" description="Disordered" evidence="5">
    <location>
        <begin position="468"/>
        <end position="491"/>
    </location>
</feature>
<organism evidence="8 9">
    <name type="scientific">Streptodolium elevatio</name>
    <dbReference type="NCBI Taxonomy" id="3157996"/>
    <lineage>
        <taxon>Bacteria</taxon>
        <taxon>Bacillati</taxon>
        <taxon>Actinomycetota</taxon>
        <taxon>Actinomycetes</taxon>
        <taxon>Kitasatosporales</taxon>
        <taxon>Streptomycetaceae</taxon>
        <taxon>Streptodolium</taxon>
    </lineage>
</organism>
<comment type="subcellular location">
    <subcellularLocation>
        <location evidence="1">Cell membrane</location>
        <topology evidence="1">Multi-pass membrane protein</topology>
    </subcellularLocation>
</comment>
<feature type="transmembrane region" description="Helical" evidence="6">
    <location>
        <begin position="318"/>
        <end position="335"/>
    </location>
</feature>
<feature type="transmembrane region" description="Helical" evidence="6">
    <location>
        <begin position="412"/>
        <end position="433"/>
    </location>
</feature>
<feature type="domain" description="Major facilitator superfamily (MFS) profile" evidence="7">
    <location>
        <begin position="30"/>
        <end position="472"/>
    </location>
</feature>
<evidence type="ECO:0000256" key="4">
    <source>
        <dbReference type="ARBA" id="ARBA00023136"/>
    </source>
</evidence>
<evidence type="ECO:0000313" key="9">
    <source>
        <dbReference type="Proteomes" id="UP001551482"/>
    </source>
</evidence>
<dbReference type="Gene3D" id="1.20.1250.20">
    <property type="entry name" value="MFS general substrate transporter like domains"/>
    <property type="match status" value="2"/>
</dbReference>
<feature type="transmembrane region" description="Helical" evidence="6">
    <location>
        <begin position="445"/>
        <end position="464"/>
    </location>
</feature>
<evidence type="ECO:0000256" key="1">
    <source>
        <dbReference type="ARBA" id="ARBA00004651"/>
    </source>
</evidence>
<evidence type="ECO:0000259" key="7">
    <source>
        <dbReference type="PROSITE" id="PS50850"/>
    </source>
</evidence>
<dbReference type="RefSeq" id="WP_358352521.1">
    <property type="nucleotide sequence ID" value="NZ_JBEZFP010000022.1"/>
</dbReference>
<feature type="transmembrane region" description="Helical" evidence="6">
    <location>
        <begin position="153"/>
        <end position="175"/>
    </location>
</feature>
<dbReference type="PROSITE" id="PS50850">
    <property type="entry name" value="MFS"/>
    <property type="match status" value="1"/>
</dbReference>
<dbReference type="InterPro" id="IPR020846">
    <property type="entry name" value="MFS_dom"/>
</dbReference>
<feature type="transmembrane region" description="Helical" evidence="6">
    <location>
        <begin position="250"/>
        <end position="271"/>
    </location>
</feature>
<feature type="transmembrane region" description="Helical" evidence="6">
    <location>
        <begin position="181"/>
        <end position="200"/>
    </location>
</feature>
<dbReference type="Pfam" id="PF07690">
    <property type="entry name" value="MFS_1"/>
    <property type="match status" value="2"/>
</dbReference>
<proteinExistence type="predicted"/>
<feature type="transmembrane region" description="Helical" evidence="6">
    <location>
        <begin position="29"/>
        <end position="56"/>
    </location>
</feature>
<gene>
    <name evidence="8" type="ORF">AB0C36_11495</name>
</gene>
<name>A0ABV3DEG1_9ACTN</name>
<feature type="transmembrane region" description="Helical" evidence="6">
    <location>
        <begin position="119"/>
        <end position="141"/>
    </location>
</feature>
<evidence type="ECO:0000256" key="5">
    <source>
        <dbReference type="SAM" id="MobiDB-lite"/>
    </source>
</evidence>
<dbReference type="PANTHER" id="PTHR23501">
    <property type="entry name" value="MAJOR FACILITATOR SUPERFAMILY"/>
    <property type="match status" value="1"/>
</dbReference>
<feature type="transmembrane region" description="Helical" evidence="6">
    <location>
        <begin position="347"/>
        <end position="367"/>
    </location>
</feature>
<accession>A0ABV3DEG1</accession>
<evidence type="ECO:0000256" key="3">
    <source>
        <dbReference type="ARBA" id="ARBA00022989"/>
    </source>
</evidence>
<dbReference type="Proteomes" id="UP001551482">
    <property type="component" value="Unassembled WGS sequence"/>
</dbReference>
<protein>
    <submittedName>
        <fullName evidence="8">MFS transporter</fullName>
    </submittedName>
</protein>
<dbReference type="InterPro" id="IPR036259">
    <property type="entry name" value="MFS_trans_sf"/>
</dbReference>
<feature type="transmembrane region" description="Helical" evidence="6">
    <location>
        <begin position="227"/>
        <end position="244"/>
    </location>
</feature>
<evidence type="ECO:0000256" key="6">
    <source>
        <dbReference type="SAM" id="Phobius"/>
    </source>
</evidence>
<feature type="transmembrane region" description="Helical" evidence="6">
    <location>
        <begin position="283"/>
        <end position="306"/>
    </location>
</feature>